<organism evidence="1 2">
    <name type="scientific">Cutibacterium equinum</name>
    <dbReference type="NCBI Taxonomy" id="3016342"/>
    <lineage>
        <taxon>Bacteria</taxon>
        <taxon>Bacillati</taxon>
        <taxon>Actinomycetota</taxon>
        <taxon>Actinomycetes</taxon>
        <taxon>Propionibacteriales</taxon>
        <taxon>Propionibacteriaceae</taxon>
        <taxon>Cutibacterium</taxon>
    </lineage>
</organism>
<reference evidence="1 2" key="1">
    <citation type="submission" date="2023-01" db="EMBL/GenBank/DDBJ databases">
        <authorList>
            <person name="Lee S.H."/>
            <person name="Jung H.S."/>
            <person name="Yun J.U."/>
        </authorList>
    </citation>
    <scope>NUCLEOTIDE SEQUENCE [LARGE SCALE GENOMIC DNA]</scope>
    <source>
        <strain evidence="1 2">CBA3108</strain>
    </source>
</reference>
<keyword evidence="2" id="KW-1185">Reference proteome</keyword>
<dbReference type="SUPFAM" id="SSF52833">
    <property type="entry name" value="Thioredoxin-like"/>
    <property type="match status" value="1"/>
</dbReference>
<reference evidence="1 2" key="2">
    <citation type="submission" date="2023-06" db="EMBL/GenBank/DDBJ databases">
        <title>The Gram-positive Non-spore-bearing Anaerobic Bacilli of Human Feces.</title>
        <authorList>
            <person name="Eggerth A.H."/>
        </authorList>
    </citation>
    <scope>NUCLEOTIDE SEQUENCE [LARGE SCALE GENOMIC DNA]</scope>
    <source>
        <strain evidence="1 2">CBA3108</strain>
    </source>
</reference>
<gene>
    <name evidence="1" type="ORF">O6R08_03015</name>
</gene>
<dbReference type="RefSeq" id="WP_271418680.1">
    <property type="nucleotide sequence ID" value="NZ_CP115668.1"/>
</dbReference>
<dbReference type="CDD" id="cd02980">
    <property type="entry name" value="TRX_Fd_family"/>
    <property type="match status" value="1"/>
</dbReference>
<name>A0ABY7QZM3_9ACTN</name>
<dbReference type="Proteomes" id="UP001212097">
    <property type="component" value="Chromosome"/>
</dbReference>
<dbReference type="EMBL" id="CP115668">
    <property type="protein sequence ID" value="WCC80500.1"/>
    <property type="molecule type" value="Genomic_DNA"/>
</dbReference>
<dbReference type="InterPro" id="IPR036249">
    <property type="entry name" value="Thioredoxin-like_sf"/>
</dbReference>
<sequence length="209" mass="23073">MTTRISVSLSWDDAFDADETRSMMRQIGADQIACLQGPGPALTDVLNTIDDDRIELVGWSSHDGPVPLSWLRRVAGQWVRHHEDVPVVVHAGVVRPGQELSDEWRTVTGEEAPLHSPAWQDFPTFRHHLFTCRGPRCNAAGAADLHARLQEKLAQSHALDTDVLITVTGCMYPCNSAPLIVVWPDGRCIQLTEDNLDRVAAELAGPSRQ</sequence>
<proteinExistence type="predicted"/>
<evidence type="ECO:0000313" key="2">
    <source>
        <dbReference type="Proteomes" id="UP001212097"/>
    </source>
</evidence>
<protein>
    <submittedName>
        <fullName evidence="1">(2Fe-2S) ferredoxin domain-containing protein</fullName>
    </submittedName>
</protein>
<accession>A0ABY7QZM3</accession>
<evidence type="ECO:0000313" key="1">
    <source>
        <dbReference type="EMBL" id="WCC80500.1"/>
    </source>
</evidence>
<dbReference type="Gene3D" id="3.40.30.10">
    <property type="entry name" value="Glutaredoxin"/>
    <property type="match status" value="1"/>
</dbReference>